<dbReference type="Proteomes" id="UP000319342">
    <property type="component" value="Chromosome"/>
</dbReference>
<dbReference type="OrthoDB" id="6111975at2"/>
<name>A0A518CXB5_9BACT</name>
<evidence type="ECO:0000313" key="8">
    <source>
        <dbReference type="EMBL" id="QDU83873.1"/>
    </source>
</evidence>
<dbReference type="PROSITE" id="PS00108">
    <property type="entry name" value="PROTEIN_KINASE_ST"/>
    <property type="match status" value="1"/>
</dbReference>
<protein>
    <submittedName>
        <fullName evidence="8">Serine/threonine-protein kinase PknB</fullName>
        <ecNumber evidence="8">2.7.11.1</ecNumber>
    </submittedName>
</protein>
<evidence type="ECO:0000256" key="4">
    <source>
        <dbReference type="ARBA" id="ARBA00022840"/>
    </source>
</evidence>
<dbReference type="Gene3D" id="1.10.510.10">
    <property type="entry name" value="Transferase(Phosphotransferase) domain 1"/>
    <property type="match status" value="1"/>
</dbReference>
<evidence type="ECO:0000259" key="7">
    <source>
        <dbReference type="PROSITE" id="PS50011"/>
    </source>
</evidence>
<feature type="domain" description="Protein kinase" evidence="7">
    <location>
        <begin position="70"/>
        <end position="332"/>
    </location>
</feature>
<dbReference type="PANTHER" id="PTHR43289">
    <property type="entry name" value="MITOGEN-ACTIVATED PROTEIN KINASE KINASE KINASE 20-RELATED"/>
    <property type="match status" value="1"/>
</dbReference>
<evidence type="ECO:0000256" key="2">
    <source>
        <dbReference type="ARBA" id="ARBA00022741"/>
    </source>
</evidence>
<dbReference type="InterPro" id="IPR011009">
    <property type="entry name" value="Kinase-like_dom_sf"/>
</dbReference>
<keyword evidence="1 8" id="KW-0808">Transferase</keyword>
<dbReference type="EC" id="2.7.11.1" evidence="8"/>
<keyword evidence="4 5" id="KW-0067">ATP-binding</keyword>
<dbReference type="RefSeq" id="WP_145184366.1">
    <property type="nucleotide sequence ID" value="NZ_CP036290.1"/>
</dbReference>
<dbReference type="PROSITE" id="PS00107">
    <property type="entry name" value="PROTEIN_KINASE_ATP"/>
    <property type="match status" value="1"/>
</dbReference>
<evidence type="ECO:0000256" key="6">
    <source>
        <dbReference type="SAM" id="MobiDB-lite"/>
    </source>
</evidence>
<evidence type="ECO:0000313" key="9">
    <source>
        <dbReference type="Proteomes" id="UP000319342"/>
    </source>
</evidence>
<dbReference type="SMART" id="SM00220">
    <property type="entry name" value="S_TKc"/>
    <property type="match status" value="1"/>
</dbReference>
<reference evidence="8 9" key="1">
    <citation type="submission" date="2019-02" db="EMBL/GenBank/DDBJ databases">
        <title>Deep-cultivation of Planctomycetes and their phenomic and genomic characterization uncovers novel biology.</title>
        <authorList>
            <person name="Wiegand S."/>
            <person name="Jogler M."/>
            <person name="Boedeker C."/>
            <person name="Pinto D."/>
            <person name="Vollmers J."/>
            <person name="Rivas-Marin E."/>
            <person name="Kohn T."/>
            <person name="Peeters S.H."/>
            <person name="Heuer A."/>
            <person name="Rast P."/>
            <person name="Oberbeckmann S."/>
            <person name="Bunk B."/>
            <person name="Jeske O."/>
            <person name="Meyerdierks A."/>
            <person name="Storesund J.E."/>
            <person name="Kallscheuer N."/>
            <person name="Luecker S."/>
            <person name="Lage O.M."/>
            <person name="Pohl T."/>
            <person name="Merkel B.J."/>
            <person name="Hornburger P."/>
            <person name="Mueller R.-W."/>
            <person name="Bruemmer F."/>
            <person name="Labrenz M."/>
            <person name="Spormann A.M."/>
            <person name="Op den Camp H."/>
            <person name="Overmann J."/>
            <person name="Amann R."/>
            <person name="Jetten M.S.M."/>
            <person name="Mascher T."/>
            <person name="Medema M.H."/>
            <person name="Devos D.P."/>
            <person name="Kaster A.-K."/>
            <person name="Ovreas L."/>
            <person name="Rohde M."/>
            <person name="Galperin M.Y."/>
            <person name="Jogler C."/>
        </authorList>
    </citation>
    <scope>NUCLEOTIDE SEQUENCE [LARGE SCALE GENOMIC DNA]</scope>
    <source>
        <strain evidence="8 9">Pla163</strain>
    </source>
</reference>
<dbReference type="GO" id="GO:0004674">
    <property type="term" value="F:protein serine/threonine kinase activity"/>
    <property type="evidence" value="ECO:0007669"/>
    <property type="project" value="UniProtKB-EC"/>
</dbReference>
<dbReference type="CDD" id="cd14014">
    <property type="entry name" value="STKc_PknB_like"/>
    <property type="match status" value="1"/>
</dbReference>
<dbReference type="InterPro" id="IPR017441">
    <property type="entry name" value="Protein_kinase_ATP_BS"/>
</dbReference>
<dbReference type="PROSITE" id="PS50011">
    <property type="entry name" value="PROTEIN_KINASE_DOM"/>
    <property type="match status" value="1"/>
</dbReference>
<dbReference type="Pfam" id="PF00069">
    <property type="entry name" value="Pkinase"/>
    <property type="match status" value="1"/>
</dbReference>
<keyword evidence="9" id="KW-1185">Reference proteome</keyword>
<dbReference type="AlphaFoldDB" id="A0A518CXB5"/>
<evidence type="ECO:0000256" key="1">
    <source>
        <dbReference type="ARBA" id="ARBA00022679"/>
    </source>
</evidence>
<dbReference type="SUPFAM" id="SSF56112">
    <property type="entry name" value="Protein kinase-like (PK-like)"/>
    <property type="match status" value="1"/>
</dbReference>
<evidence type="ECO:0000256" key="5">
    <source>
        <dbReference type="PROSITE-ProRule" id="PRU10141"/>
    </source>
</evidence>
<accession>A0A518CXB5</accession>
<keyword evidence="3 8" id="KW-0418">Kinase</keyword>
<feature type="region of interest" description="Disordered" evidence="6">
    <location>
        <begin position="338"/>
        <end position="365"/>
    </location>
</feature>
<sequence>MADTADDLDFLAQLARRGHVPEALARDLAVRARAGEDLDDLLVAEAGLEPERVDELRRTNGGEIPQIPGLTIGGRLGRGGTADVWRARDRKAGRDIALKVLLPEARRDAAVAKAFVREARLLESLDHPGLVRCYGAAKSGTTVFTRLELIDGPSLQDELDRGRVFEEAEALGLVLDVARALGYLESQGLVHRDVKPGNVLLAPDGRAVLIDLGFAALAGEARSDGRDDVATGTVAYLSPEQAVGGAGADIRSDVYSLGVSLFQLVIGRLPFEADDDREVLAMQVLQSLESPELKRRGVSPHLHYLVQKMMSKDPGERYQSWPALVGDIEALVAGSRGLDWRGGTPPSGPLAGAAGRVRPRRRRRP</sequence>
<dbReference type="EMBL" id="CP036290">
    <property type="protein sequence ID" value="QDU83873.1"/>
    <property type="molecule type" value="Genomic_DNA"/>
</dbReference>
<dbReference type="PANTHER" id="PTHR43289:SF6">
    <property type="entry name" value="SERINE_THREONINE-PROTEIN KINASE NEKL-3"/>
    <property type="match status" value="1"/>
</dbReference>
<organism evidence="8 9">
    <name type="scientific">Rohdeia mirabilis</name>
    <dbReference type="NCBI Taxonomy" id="2528008"/>
    <lineage>
        <taxon>Bacteria</taxon>
        <taxon>Pseudomonadati</taxon>
        <taxon>Planctomycetota</taxon>
        <taxon>Planctomycetia</taxon>
        <taxon>Planctomycetia incertae sedis</taxon>
        <taxon>Rohdeia</taxon>
    </lineage>
</organism>
<dbReference type="GO" id="GO:0005524">
    <property type="term" value="F:ATP binding"/>
    <property type="evidence" value="ECO:0007669"/>
    <property type="project" value="UniProtKB-UniRule"/>
</dbReference>
<dbReference type="InterPro" id="IPR000719">
    <property type="entry name" value="Prot_kinase_dom"/>
</dbReference>
<dbReference type="Gene3D" id="3.30.200.20">
    <property type="entry name" value="Phosphorylase Kinase, domain 1"/>
    <property type="match status" value="1"/>
</dbReference>
<evidence type="ECO:0000256" key="3">
    <source>
        <dbReference type="ARBA" id="ARBA00022777"/>
    </source>
</evidence>
<gene>
    <name evidence="8" type="primary">pknB_7</name>
    <name evidence="8" type="ORF">Pla163_09740</name>
</gene>
<dbReference type="InterPro" id="IPR008271">
    <property type="entry name" value="Ser/Thr_kinase_AS"/>
</dbReference>
<proteinExistence type="predicted"/>
<feature type="binding site" evidence="5">
    <location>
        <position position="99"/>
    </location>
    <ligand>
        <name>ATP</name>
        <dbReference type="ChEBI" id="CHEBI:30616"/>
    </ligand>
</feature>
<keyword evidence="2 5" id="KW-0547">Nucleotide-binding</keyword>